<keyword evidence="3" id="KW-1185">Reference proteome</keyword>
<dbReference type="Gene3D" id="3.90.550.10">
    <property type="entry name" value="Spore Coat Polysaccharide Biosynthesis Protein SpsA, Chain A"/>
    <property type="match status" value="1"/>
</dbReference>
<accession>A0A5D6WS69</accession>
<evidence type="ECO:0000259" key="1">
    <source>
        <dbReference type="Pfam" id="PF00535"/>
    </source>
</evidence>
<dbReference type="EMBL" id="VTOZ01000006">
    <property type="protein sequence ID" value="TYZ29818.1"/>
    <property type="molecule type" value="Genomic_DNA"/>
</dbReference>
<gene>
    <name evidence="2" type="ORF">FZ041_04330</name>
</gene>
<protein>
    <submittedName>
        <fullName evidence="2">Glycosyltransferase family 2 protein</fullName>
    </submittedName>
</protein>
<reference evidence="2 3" key="1">
    <citation type="submission" date="2019-08" db="EMBL/GenBank/DDBJ databases">
        <title>Selenomonas sp. mPRGC5 and Selenomonas sp. mPRGC8 isolated from ruminal fluid of dairy goat (Capra hircus).</title>
        <authorList>
            <person name="Poothong S."/>
            <person name="Nuengjamnong C."/>
            <person name="Tanasupawat S."/>
        </authorList>
    </citation>
    <scope>NUCLEOTIDE SEQUENCE [LARGE SCALE GENOMIC DNA]</scope>
    <source>
        <strain evidence="3">mPRGC8</strain>
    </source>
</reference>
<proteinExistence type="predicted"/>
<comment type="caution">
    <text evidence="2">The sequence shown here is derived from an EMBL/GenBank/DDBJ whole genome shotgun (WGS) entry which is preliminary data.</text>
</comment>
<dbReference type="SUPFAM" id="SSF53448">
    <property type="entry name" value="Nucleotide-diphospho-sugar transferases"/>
    <property type="match status" value="1"/>
</dbReference>
<dbReference type="InterPro" id="IPR001173">
    <property type="entry name" value="Glyco_trans_2-like"/>
</dbReference>
<organism evidence="2 3">
    <name type="scientific">Selenomonas caprae</name>
    <dbReference type="NCBI Taxonomy" id="2606905"/>
    <lineage>
        <taxon>Bacteria</taxon>
        <taxon>Bacillati</taxon>
        <taxon>Bacillota</taxon>
        <taxon>Negativicutes</taxon>
        <taxon>Selenomonadales</taxon>
        <taxon>Selenomonadaceae</taxon>
        <taxon>Selenomonas</taxon>
    </lineage>
</organism>
<name>A0A5D6WS69_9FIRM</name>
<dbReference type="AlphaFoldDB" id="A0A5D6WS69"/>
<feature type="domain" description="Glycosyltransferase 2-like" evidence="1">
    <location>
        <begin position="5"/>
        <end position="109"/>
    </location>
</feature>
<dbReference type="InterPro" id="IPR029044">
    <property type="entry name" value="Nucleotide-diphossugar_trans"/>
</dbReference>
<evidence type="ECO:0000313" key="3">
    <source>
        <dbReference type="Proteomes" id="UP000322783"/>
    </source>
</evidence>
<dbReference type="Proteomes" id="UP000322783">
    <property type="component" value="Unassembled WGS sequence"/>
</dbReference>
<dbReference type="GO" id="GO:0016740">
    <property type="term" value="F:transferase activity"/>
    <property type="evidence" value="ECO:0007669"/>
    <property type="project" value="UniProtKB-KW"/>
</dbReference>
<sequence>MTYLSLCIPTNGVSEWVFPVLDNIFDQNENSELYEVVVTNNGDSDEFHEKMKKYAQRYENLVYKKTSAYMFENQIEALRLAKGRYLKFINHRSVLEAGTIRWMVSIIKEYSREKPVIYFSNGMLPMRNEVEEYRDFDGFVKGLKHIASWTTGVGVWKSDFHKIPSDHKYNKISPHSDVLFAERKRNRYIINNKKWAHDIYDGHENKGEYDLYKTFAIDEISIIFDLYRGGDISVDTLKSTVKSYRKFVANCYLKFNIMRIPCSYMIDGFDKSMGVFMDKWEILIMAYIGVPIMMLKNLKRKICEYV</sequence>
<evidence type="ECO:0000313" key="2">
    <source>
        <dbReference type="EMBL" id="TYZ29818.1"/>
    </source>
</evidence>
<dbReference type="RefSeq" id="WP_149188653.1">
    <property type="nucleotide sequence ID" value="NZ_VTOZ01000006.1"/>
</dbReference>
<dbReference type="Pfam" id="PF00535">
    <property type="entry name" value="Glycos_transf_2"/>
    <property type="match status" value="1"/>
</dbReference>
<keyword evidence="2" id="KW-0808">Transferase</keyword>